<sequence length="73" mass="8273">MVLVHIVLFQFKPNTHKEQIDDGGFSHGFVFHFASSADRDYYVNGDPAHLEFKKKAGGIVQNVRVVDYEMGAF</sequence>
<feature type="domain" description="Stress-response A/B barrel" evidence="2">
    <location>
        <begin position="1"/>
        <end position="68"/>
    </location>
</feature>
<name>A0A4Y8CWH6_9HELO</name>
<comment type="caution">
    <text evidence="3">The sequence shown here is derived from an EMBL/GenBank/DDBJ whole genome shotgun (WGS) entry which is preliminary data.</text>
</comment>
<evidence type="ECO:0000313" key="4">
    <source>
        <dbReference type="Proteomes" id="UP000297299"/>
    </source>
</evidence>
<dbReference type="OrthoDB" id="1601230at2759"/>
<dbReference type="PANTHER" id="PTHR33178:SF10">
    <property type="entry name" value="STRESS-RESPONSE A_B BARREL DOMAIN-CONTAINING PROTEIN"/>
    <property type="match status" value="1"/>
</dbReference>
<dbReference type="InterPro" id="IPR044662">
    <property type="entry name" value="HS1/DABB1-like"/>
</dbReference>
<dbReference type="SUPFAM" id="SSF54909">
    <property type="entry name" value="Dimeric alpha+beta barrel"/>
    <property type="match status" value="1"/>
</dbReference>
<dbReference type="InterPro" id="IPR011008">
    <property type="entry name" value="Dimeric_a/b-barrel"/>
</dbReference>
<dbReference type="Pfam" id="PF07876">
    <property type="entry name" value="Dabb"/>
    <property type="match status" value="1"/>
</dbReference>
<evidence type="ECO:0000259" key="2">
    <source>
        <dbReference type="PROSITE" id="PS51502"/>
    </source>
</evidence>
<dbReference type="InterPro" id="IPR013097">
    <property type="entry name" value="Dabb"/>
</dbReference>
<organism evidence="3 4">
    <name type="scientific">Botryotinia calthae</name>
    <dbReference type="NCBI Taxonomy" id="38488"/>
    <lineage>
        <taxon>Eukaryota</taxon>
        <taxon>Fungi</taxon>
        <taxon>Dikarya</taxon>
        <taxon>Ascomycota</taxon>
        <taxon>Pezizomycotina</taxon>
        <taxon>Leotiomycetes</taxon>
        <taxon>Helotiales</taxon>
        <taxon>Sclerotiniaceae</taxon>
        <taxon>Botryotinia</taxon>
    </lineage>
</organism>
<dbReference type="PROSITE" id="PS51502">
    <property type="entry name" value="S_R_A_B_BARREL"/>
    <property type="match status" value="1"/>
</dbReference>
<keyword evidence="4" id="KW-1185">Reference proteome</keyword>
<evidence type="ECO:0000313" key="3">
    <source>
        <dbReference type="EMBL" id="TEY52899.1"/>
    </source>
</evidence>
<dbReference type="Proteomes" id="UP000297299">
    <property type="component" value="Unassembled WGS sequence"/>
</dbReference>
<evidence type="ECO:0000256" key="1">
    <source>
        <dbReference type="ARBA" id="ARBA00011738"/>
    </source>
</evidence>
<dbReference type="PANTHER" id="PTHR33178">
    <property type="match status" value="1"/>
</dbReference>
<protein>
    <recommendedName>
        <fullName evidence="2">Stress-response A/B barrel domain-containing protein</fullName>
    </recommendedName>
</protein>
<dbReference type="AlphaFoldDB" id="A0A4Y8CWH6"/>
<dbReference type="STRING" id="38488.A0A4Y8CWH6"/>
<reference evidence="3 4" key="1">
    <citation type="submission" date="2017-11" db="EMBL/GenBank/DDBJ databases">
        <title>Comparative genomics of Botrytis spp.</title>
        <authorList>
            <person name="Valero-Jimenez C.A."/>
            <person name="Tapia P."/>
            <person name="Veloso J."/>
            <person name="Silva-Moreno E."/>
            <person name="Staats M."/>
            <person name="Valdes J.H."/>
            <person name="Van Kan J.A.L."/>
        </authorList>
    </citation>
    <scope>NUCLEOTIDE SEQUENCE [LARGE SCALE GENOMIC DNA]</scope>
    <source>
        <strain evidence="3 4">MUCL2830</strain>
    </source>
</reference>
<comment type="subunit">
    <text evidence="1">Homodimer.</text>
</comment>
<gene>
    <name evidence="3" type="ORF">BOTCAL_0253g00020</name>
</gene>
<dbReference type="Gene3D" id="3.30.70.100">
    <property type="match status" value="1"/>
</dbReference>
<accession>A0A4Y8CWH6</accession>
<dbReference type="EMBL" id="PHWZ01000252">
    <property type="protein sequence ID" value="TEY52899.1"/>
    <property type="molecule type" value="Genomic_DNA"/>
</dbReference>
<proteinExistence type="predicted"/>